<evidence type="ECO:0000256" key="2">
    <source>
        <dbReference type="SAM" id="MobiDB-lite"/>
    </source>
</evidence>
<proteinExistence type="predicted"/>
<dbReference type="GO" id="GO:0005634">
    <property type="term" value="C:nucleus"/>
    <property type="evidence" value="ECO:0007669"/>
    <property type="project" value="TreeGrafter"/>
</dbReference>
<name>A0A9N9RZG1_9DIPT</name>
<feature type="region of interest" description="Disordered" evidence="2">
    <location>
        <begin position="376"/>
        <end position="404"/>
    </location>
</feature>
<reference evidence="4" key="1">
    <citation type="submission" date="2022-01" db="EMBL/GenBank/DDBJ databases">
        <authorList>
            <person name="King R."/>
        </authorList>
    </citation>
    <scope>NUCLEOTIDE SEQUENCE</scope>
</reference>
<feature type="compositionally biased region" description="Low complexity" evidence="2">
    <location>
        <begin position="137"/>
        <end position="154"/>
    </location>
</feature>
<dbReference type="PROSITE" id="PS50157">
    <property type="entry name" value="ZINC_FINGER_C2H2_2"/>
    <property type="match status" value="1"/>
</dbReference>
<feature type="compositionally biased region" description="Polar residues" evidence="2">
    <location>
        <begin position="321"/>
        <end position="331"/>
    </location>
</feature>
<dbReference type="InterPro" id="IPR040436">
    <property type="entry name" value="Disconnected-like"/>
</dbReference>
<feature type="compositionally biased region" description="Low complexity" evidence="2">
    <location>
        <begin position="376"/>
        <end position="388"/>
    </location>
</feature>
<feature type="compositionally biased region" description="Polar residues" evidence="2">
    <location>
        <begin position="612"/>
        <end position="622"/>
    </location>
</feature>
<feature type="region of interest" description="Disordered" evidence="2">
    <location>
        <begin position="119"/>
        <end position="199"/>
    </location>
</feature>
<feature type="compositionally biased region" description="Low complexity" evidence="2">
    <location>
        <begin position="174"/>
        <end position="192"/>
    </location>
</feature>
<protein>
    <recommendedName>
        <fullName evidence="3">C2H2-type domain-containing protein</fullName>
    </recommendedName>
</protein>
<feature type="compositionally biased region" description="Low complexity" evidence="2">
    <location>
        <begin position="332"/>
        <end position="344"/>
    </location>
</feature>
<dbReference type="PROSITE" id="PS00028">
    <property type="entry name" value="ZINC_FINGER_C2H2_1"/>
    <property type="match status" value="1"/>
</dbReference>
<dbReference type="SMART" id="SM00355">
    <property type="entry name" value="ZnF_C2H2"/>
    <property type="match status" value="2"/>
</dbReference>
<organism evidence="4 5">
    <name type="scientific">Chironomus riparius</name>
    <dbReference type="NCBI Taxonomy" id="315576"/>
    <lineage>
        <taxon>Eukaryota</taxon>
        <taxon>Metazoa</taxon>
        <taxon>Ecdysozoa</taxon>
        <taxon>Arthropoda</taxon>
        <taxon>Hexapoda</taxon>
        <taxon>Insecta</taxon>
        <taxon>Pterygota</taxon>
        <taxon>Neoptera</taxon>
        <taxon>Endopterygota</taxon>
        <taxon>Diptera</taxon>
        <taxon>Nematocera</taxon>
        <taxon>Chironomoidea</taxon>
        <taxon>Chironomidae</taxon>
        <taxon>Chironominae</taxon>
        <taxon>Chironomus</taxon>
    </lineage>
</organism>
<evidence type="ECO:0000259" key="3">
    <source>
        <dbReference type="PROSITE" id="PS50157"/>
    </source>
</evidence>
<keyword evidence="5" id="KW-1185">Reference proteome</keyword>
<dbReference type="InterPro" id="IPR013087">
    <property type="entry name" value="Znf_C2H2_type"/>
</dbReference>
<dbReference type="GO" id="GO:0006355">
    <property type="term" value="P:regulation of DNA-templated transcription"/>
    <property type="evidence" value="ECO:0007669"/>
    <property type="project" value="TreeGrafter"/>
</dbReference>
<feature type="domain" description="C2H2-type" evidence="3">
    <location>
        <begin position="223"/>
        <end position="251"/>
    </location>
</feature>
<evidence type="ECO:0000313" key="4">
    <source>
        <dbReference type="EMBL" id="CAG9808297.1"/>
    </source>
</evidence>
<feature type="region of interest" description="Disordered" evidence="2">
    <location>
        <begin position="586"/>
        <end position="622"/>
    </location>
</feature>
<dbReference type="GO" id="GO:0008270">
    <property type="term" value="F:zinc ion binding"/>
    <property type="evidence" value="ECO:0007669"/>
    <property type="project" value="UniProtKB-KW"/>
</dbReference>
<evidence type="ECO:0000313" key="5">
    <source>
        <dbReference type="Proteomes" id="UP001153620"/>
    </source>
</evidence>
<feature type="compositionally biased region" description="Low complexity" evidence="2">
    <location>
        <begin position="439"/>
        <end position="449"/>
    </location>
</feature>
<feature type="region of interest" description="Disordered" evidence="2">
    <location>
        <begin position="434"/>
        <end position="461"/>
    </location>
</feature>
<dbReference type="AlphaFoldDB" id="A0A9N9RZG1"/>
<evidence type="ECO:0000256" key="1">
    <source>
        <dbReference type="PROSITE-ProRule" id="PRU00042"/>
    </source>
</evidence>
<feature type="region of interest" description="Disordered" evidence="2">
    <location>
        <begin position="265"/>
        <end position="290"/>
    </location>
</feature>
<feature type="compositionally biased region" description="Acidic residues" evidence="2">
    <location>
        <begin position="528"/>
        <end position="539"/>
    </location>
</feature>
<feature type="compositionally biased region" description="Low complexity" evidence="2">
    <location>
        <begin position="513"/>
        <end position="525"/>
    </location>
</feature>
<dbReference type="OrthoDB" id="10070972at2759"/>
<dbReference type="EMBL" id="OU895879">
    <property type="protein sequence ID" value="CAG9808297.1"/>
    <property type="molecule type" value="Genomic_DNA"/>
</dbReference>
<keyword evidence="1" id="KW-0479">Metal-binding</keyword>
<keyword evidence="1" id="KW-0863">Zinc-finger</keyword>
<dbReference type="Gene3D" id="3.30.160.60">
    <property type="entry name" value="Classic Zinc Finger"/>
    <property type="match status" value="1"/>
</dbReference>
<dbReference type="PANTHER" id="PTHR15021:SF0">
    <property type="entry name" value="DISCO-RELATED, ISOFORM A-RELATED"/>
    <property type="match status" value="1"/>
</dbReference>
<keyword evidence="1" id="KW-0862">Zinc</keyword>
<dbReference type="PANTHER" id="PTHR15021">
    <property type="entry name" value="DISCONNECTED-RELATED"/>
    <property type="match status" value="1"/>
</dbReference>
<gene>
    <name evidence="4" type="ORF">CHIRRI_LOCUS11139</name>
</gene>
<sequence length="622" mass="69739">MSSQPPNFLPSDMEKAAMQHRLNMQLNLLQHLQMQLMAGLAPPPPSSPPLNQPQNLLAAAAASNNLQSIMHPFYSRLNQQLSPPPHPHHIHHPAFDMNNLNSELMRMKKLKTMEYEAAMVQQQQTQKKIENSKISHNNSSNNNNNNNNSSNNNNYPKIHHDVTPEKSSAPILTPHHQQSPQQQHQQQQQQPSADKVRKQRQMNAFPSNLGTAFVNPATGKKRIRCNVCFKTFCDKGALKIHFSAVHLREMHKCSVEGCTMMFSSRRSRNRHSANPNPKLHSSNLRRKISPHDGRSFQARTMFFPPSSTVPSMSYGAVPQMQHPSSSQYVNQPSASPSIDSIKSSEFNDTKSVSDFEDDGDISVNDSEISFAQHHSGINNNINANSSDIESQTEPHDYSVKKSSSPLIRVKSDEYLTGSKMVLSLQQQQQMQNDDLLNTSNNSNNSSNNSSKRKRKSQNPIKCTNNAIDMLMESKMMRYNDPHETIEKSIGDSCNNDMDIDAAHNETGEAENMTLDLSSKSKNSKASTDDDDDINNEEAAIDLRSKSPKNSQSKDDEEINNNLLANKKMFGPKYPPFNFLINSILSKPSATSDGESESDDVSSTNENEDNRYFQENGSFISVF</sequence>
<accession>A0A9N9RZG1</accession>
<feature type="region of interest" description="Disordered" evidence="2">
    <location>
        <begin position="313"/>
        <end position="354"/>
    </location>
</feature>
<reference evidence="4" key="2">
    <citation type="submission" date="2022-10" db="EMBL/GenBank/DDBJ databases">
        <authorList>
            <consortium name="ENA_rothamsted_submissions"/>
            <consortium name="culmorum"/>
            <person name="King R."/>
        </authorList>
    </citation>
    <scope>NUCLEOTIDE SEQUENCE</scope>
</reference>
<feature type="region of interest" description="Disordered" evidence="2">
    <location>
        <begin position="508"/>
        <end position="555"/>
    </location>
</feature>
<dbReference type="Proteomes" id="UP001153620">
    <property type="component" value="Chromosome 3"/>
</dbReference>
<feature type="compositionally biased region" description="Polar residues" evidence="2">
    <location>
        <begin position="273"/>
        <end position="282"/>
    </location>
</feature>